<evidence type="ECO:0000313" key="2">
    <source>
        <dbReference type="Proteomes" id="UP000026962"/>
    </source>
</evidence>
<sequence length="272" mass="31188">MRGRCDFDFFMPSTIVANVVHWLTPLDISEFMLFLSKDGILGFTGVLGSHIILFHLDIASDALTAIRTKKIYNVIPVDHFFLPYINILGTQLLHGWWSITSLTPMKEKKKNKVMTMIMVMMSLGQCCTHCNETHELHKILVPADTFDNIHEANLSIVVPKNCEVSLTTVSGYILQLWTIHNYTHDASTWDLRKIVMLNALLPLCNARLQPLPAMMKPEPLVWIMALDEDENVGCRRPPYRVLVALNDQPSYCLDEWNLEYICAKVWILEMKV</sequence>
<proteinExistence type="predicted"/>
<keyword evidence="2" id="KW-1185">Reference proteome</keyword>
<reference evidence="1" key="1">
    <citation type="submission" date="2015-04" db="UniProtKB">
        <authorList>
            <consortium name="EnsemblPlants"/>
        </authorList>
    </citation>
    <scope>IDENTIFICATION</scope>
</reference>
<dbReference type="Gramene" id="OPUNC10G01570.1">
    <property type="protein sequence ID" value="OPUNC10G01570.1"/>
    <property type="gene ID" value="OPUNC10G01570"/>
</dbReference>
<dbReference type="Proteomes" id="UP000026962">
    <property type="component" value="Chromosome 10"/>
</dbReference>
<reference evidence="1" key="2">
    <citation type="submission" date="2018-05" db="EMBL/GenBank/DDBJ databases">
        <title>OpunRS2 (Oryza punctata Reference Sequence Version 2).</title>
        <authorList>
            <person name="Zhang J."/>
            <person name="Kudrna D."/>
            <person name="Lee S."/>
            <person name="Talag J."/>
            <person name="Welchert J."/>
            <person name="Wing R.A."/>
        </authorList>
    </citation>
    <scope>NUCLEOTIDE SEQUENCE [LARGE SCALE GENOMIC DNA]</scope>
</reference>
<dbReference type="EnsemblPlants" id="OPUNC10G01570.1">
    <property type="protein sequence ID" value="OPUNC10G01570.1"/>
    <property type="gene ID" value="OPUNC10G01570"/>
</dbReference>
<protein>
    <submittedName>
        <fullName evidence="1">Uncharacterized protein</fullName>
    </submittedName>
</protein>
<dbReference type="AlphaFoldDB" id="A0A0E0M5D3"/>
<name>A0A0E0M5D3_ORYPU</name>
<dbReference type="HOGENOM" id="CLU_1024448_0_0_1"/>
<accession>A0A0E0M5D3</accession>
<organism evidence="1">
    <name type="scientific">Oryza punctata</name>
    <name type="common">Red rice</name>
    <dbReference type="NCBI Taxonomy" id="4537"/>
    <lineage>
        <taxon>Eukaryota</taxon>
        <taxon>Viridiplantae</taxon>
        <taxon>Streptophyta</taxon>
        <taxon>Embryophyta</taxon>
        <taxon>Tracheophyta</taxon>
        <taxon>Spermatophyta</taxon>
        <taxon>Magnoliopsida</taxon>
        <taxon>Liliopsida</taxon>
        <taxon>Poales</taxon>
        <taxon>Poaceae</taxon>
        <taxon>BOP clade</taxon>
        <taxon>Oryzoideae</taxon>
        <taxon>Oryzeae</taxon>
        <taxon>Oryzinae</taxon>
        <taxon>Oryza</taxon>
    </lineage>
</organism>
<evidence type="ECO:0000313" key="1">
    <source>
        <dbReference type="EnsemblPlants" id="OPUNC10G01570.1"/>
    </source>
</evidence>